<dbReference type="Pfam" id="PF12900">
    <property type="entry name" value="Pyridox_ox_2"/>
    <property type="match status" value="1"/>
</dbReference>
<geneLocation type="plasmid" evidence="1">
    <name>pNSL1</name>
</geneLocation>
<dbReference type="EMBL" id="KJ605395">
    <property type="protein sequence ID" value="AIU93571.1"/>
    <property type="molecule type" value="Genomic_DNA"/>
</dbReference>
<evidence type="ECO:0000313" key="1">
    <source>
        <dbReference type="EMBL" id="AIU93571.1"/>
    </source>
</evidence>
<sequence length="243" mass="26922">MPRHAPIAKLGINAPLNHPHTVGRKAVSDVYPEGHAVVRAYPQRARYDRETADSFLDAGWMGHLATTMDDFPHIVPMMYIRRDNHLYLHGRRGTPLMIHLCSGAKLAFEVTIVDGLVLSRDVRWNTVNYRSVVIHGTATVVDEQSVKSEILSALAERVWPGRIRALRPPTDEQLSYVELLAVPIKVFSAKIRTGPSLASTSDADPQIWAGHIDLRMTPSAYHPDAATAEGIAPPSWVFQPPTC</sequence>
<dbReference type="SUPFAM" id="SSF50475">
    <property type="entry name" value="FMN-binding split barrel"/>
    <property type="match status" value="1"/>
</dbReference>
<keyword evidence="1" id="KW-0614">Plasmid</keyword>
<name>A0A097SPX5_9NOCA</name>
<reference evidence="1" key="1">
    <citation type="submission" date="2014-03" db="EMBL/GenBank/DDBJ databases">
        <authorList>
            <person name="Zhang G."/>
            <person name="Zhu L."/>
            <person name="Fang P."/>
        </authorList>
    </citation>
    <scope>NUCLEOTIDE SEQUENCE</scope>
    <source>
        <strain evidence="1">NS1</strain>
        <plasmid evidence="1">pNSL1</plasmid>
    </source>
</reference>
<proteinExistence type="predicted"/>
<accession>A0A097SPX5</accession>
<dbReference type="InterPro" id="IPR012349">
    <property type="entry name" value="Split_barrel_FMN-bd"/>
</dbReference>
<dbReference type="AlphaFoldDB" id="A0A097SPX5"/>
<dbReference type="InterPro" id="IPR024747">
    <property type="entry name" value="Pyridox_Oxase-rel"/>
</dbReference>
<gene>
    <name evidence="1" type="ORF">LRS1606.137</name>
</gene>
<dbReference type="PANTHER" id="PTHR34071">
    <property type="entry name" value="5-NITROIMIDAZOLE ANTIBIOTICS RESISTANCE PROTEIN, NIMA-FAMILY-RELATED PROTEIN-RELATED"/>
    <property type="match status" value="1"/>
</dbReference>
<protein>
    <submittedName>
        <fullName evidence="1">Uncharacterized protein</fullName>
    </submittedName>
</protein>
<organism evidence="1">
    <name type="scientific">Rhodococcus sp. NS1</name>
    <dbReference type="NCBI Taxonomy" id="402236"/>
    <lineage>
        <taxon>Bacteria</taxon>
        <taxon>Bacillati</taxon>
        <taxon>Actinomycetota</taxon>
        <taxon>Actinomycetes</taxon>
        <taxon>Mycobacteriales</taxon>
        <taxon>Nocardiaceae</taxon>
        <taxon>Rhodococcus</taxon>
    </lineage>
</organism>
<dbReference type="PANTHER" id="PTHR34071:SF2">
    <property type="entry name" value="FLAVIN-NUCLEOTIDE-BINDING PROTEIN"/>
    <property type="match status" value="1"/>
</dbReference>
<dbReference type="Gene3D" id="2.30.110.10">
    <property type="entry name" value="Electron Transport, Fmn-binding Protein, Chain A"/>
    <property type="match status" value="1"/>
</dbReference>